<evidence type="ECO:0000259" key="7">
    <source>
        <dbReference type="PROSITE" id="PS51194"/>
    </source>
</evidence>
<evidence type="ECO:0000256" key="5">
    <source>
        <dbReference type="ARBA" id="ARBA00022840"/>
    </source>
</evidence>
<dbReference type="OrthoDB" id="10265785at2759"/>
<dbReference type="GO" id="GO:0000398">
    <property type="term" value="P:mRNA splicing, via spliceosome"/>
    <property type="evidence" value="ECO:0007669"/>
    <property type="project" value="EnsemblFungi"/>
</dbReference>
<dbReference type="GO" id="GO:0003723">
    <property type="term" value="F:RNA binding"/>
    <property type="evidence" value="ECO:0007669"/>
    <property type="project" value="EnsemblFungi"/>
</dbReference>
<evidence type="ECO:0000313" key="8">
    <source>
        <dbReference type="EMBL" id="EJW03725.1"/>
    </source>
</evidence>
<dbReference type="SUPFAM" id="SSF52540">
    <property type="entry name" value="P-loop containing nucleoside triphosphate hydrolases"/>
    <property type="match status" value="1"/>
</dbReference>
<dbReference type="EC" id="3.6.4.13" evidence="1"/>
<dbReference type="GO" id="GO:0031509">
    <property type="term" value="P:subtelomeric heterochromatin formation"/>
    <property type="evidence" value="ECO:0007669"/>
    <property type="project" value="EnsemblFungi"/>
</dbReference>
<dbReference type="GO" id="GO:0006406">
    <property type="term" value="P:mRNA export from nucleus"/>
    <property type="evidence" value="ECO:0007669"/>
    <property type="project" value="EnsemblFungi"/>
</dbReference>
<feature type="domain" description="Helicase ATP-binding" evidence="6">
    <location>
        <begin position="56"/>
        <end position="271"/>
    </location>
</feature>
<dbReference type="OMA" id="YAHVEPK"/>
<dbReference type="GO" id="GO:0005524">
    <property type="term" value="F:ATP binding"/>
    <property type="evidence" value="ECO:0007669"/>
    <property type="project" value="UniProtKB-KW"/>
</dbReference>
<gene>
    <name evidence="8" type="ORF">EDEG_01983</name>
</gene>
<dbReference type="FunCoup" id="J9DMA2">
    <property type="interactions" value="342"/>
</dbReference>
<dbReference type="GO" id="GO:0031124">
    <property type="term" value="P:mRNA 3'-end processing"/>
    <property type="evidence" value="ECO:0007669"/>
    <property type="project" value="EnsemblFungi"/>
</dbReference>
<dbReference type="GO" id="GO:0006368">
    <property type="term" value="P:transcription elongation by RNA polymerase II"/>
    <property type="evidence" value="ECO:0007669"/>
    <property type="project" value="EnsemblFungi"/>
</dbReference>
<dbReference type="CDD" id="cd18787">
    <property type="entry name" value="SF2_C_DEAD"/>
    <property type="match status" value="1"/>
</dbReference>
<reference evidence="9" key="2">
    <citation type="submission" date="2015-07" db="EMBL/GenBank/DDBJ databases">
        <title>Contrasting host-pathogen interactions and genome evolution in two generalist and specialist microsporidian pathogens of mosquitoes.</title>
        <authorList>
            <consortium name="The Broad Institute Genomics Platform"/>
            <consortium name="The Broad Institute Genome Sequencing Center for Infectious Disease"/>
            <person name="Cuomo C.A."/>
            <person name="Sanscrainte N.D."/>
            <person name="Goldberg J.M."/>
            <person name="Heiman D."/>
            <person name="Young S."/>
            <person name="Zeng Q."/>
            <person name="Becnel J.J."/>
            <person name="Birren B.W."/>
        </authorList>
    </citation>
    <scope>NUCLEOTIDE SEQUENCE [LARGE SCALE GENOMIC DNA]</scope>
    <source>
        <strain evidence="9">USNM 41457</strain>
    </source>
</reference>
<keyword evidence="3" id="KW-0378">Hydrolase</keyword>
<keyword evidence="2" id="KW-0547">Nucleotide-binding</keyword>
<evidence type="ECO:0000256" key="1">
    <source>
        <dbReference type="ARBA" id="ARBA00012552"/>
    </source>
</evidence>
<evidence type="ECO:0000256" key="4">
    <source>
        <dbReference type="ARBA" id="ARBA00022806"/>
    </source>
</evidence>
<evidence type="ECO:0000256" key="3">
    <source>
        <dbReference type="ARBA" id="ARBA00022801"/>
    </source>
</evidence>
<dbReference type="InterPro" id="IPR011545">
    <property type="entry name" value="DEAD/DEAH_box_helicase_dom"/>
</dbReference>
<proteinExistence type="predicted"/>
<feature type="domain" description="Helicase C-terminal" evidence="7">
    <location>
        <begin position="306"/>
        <end position="450"/>
    </location>
</feature>
<protein>
    <recommendedName>
        <fullName evidence="1">RNA helicase</fullName>
        <ecNumber evidence="1">3.6.4.13</ecNumber>
    </recommendedName>
</protein>
<evidence type="ECO:0000259" key="6">
    <source>
        <dbReference type="PROSITE" id="PS51192"/>
    </source>
</evidence>
<dbReference type="AlphaFoldDB" id="J9DMA2"/>
<dbReference type="InterPro" id="IPR014001">
    <property type="entry name" value="Helicase_ATP-bd"/>
</dbReference>
<dbReference type="GO" id="GO:0003724">
    <property type="term" value="F:RNA helicase activity"/>
    <property type="evidence" value="ECO:0007669"/>
    <property type="project" value="UniProtKB-EC"/>
</dbReference>
<reference evidence="8 9" key="1">
    <citation type="submission" date="2011-08" db="EMBL/GenBank/DDBJ databases">
        <authorList>
            <person name="Liu Z.J."/>
            <person name="Shi F.L."/>
            <person name="Lu J.Q."/>
            <person name="Li M."/>
            <person name="Wang Z.L."/>
        </authorList>
    </citation>
    <scope>NUCLEOTIDE SEQUENCE [LARGE SCALE GENOMIC DNA]</scope>
    <source>
        <strain evidence="8 9">USNM 41457</strain>
    </source>
</reference>
<organism evidence="8 9">
    <name type="scientific">Edhazardia aedis (strain USNM 41457)</name>
    <name type="common">Microsporidian parasite</name>
    <dbReference type="NCBI Taxonomy" id="1003232"/>
    <lineage>
        <taxon>Eukaryota</taxon>
        <taxon>Fungi</taxon>
        <taxon>Fungi incertae sedis</taxon>
        <taxon>Microsporidia</taxon>
        <taxon>Edhazardia</taxon>
    </lineage>
</organism>
<dbReference type="VEuPathDB" id="MicrosporidiaDB:EDEG_01983"/>
<evidence type="ECO:0000256" key="2">
    <source>
        <dbReference type="ARBA" id="ARBA00022741"/>
    </source>
</evidence>
<dbReference type="Proteomes" id="UP000003163">
    <property type="component" value="Unassembled WGS sequence"/>
</dbReference>
<dbReference type="Pfam" id="PF00271">
    <property type="entry name" value="Helicase_C"/>
    <property type="match status" value="1"/>
</dbReference>
<dbReference type="SMART" id="SM00490">
    <property type="entry name" value="HELICc"/>
    <property type="match status" value="1"/>
</dbReference>
<dbReference type="EMBL" id="AFBI03000031">
    <property type="protein sequence ID" value="EJW03725.1"/>
    <property type="molecule type" value="Genomic_DNA"/>
</dbReference>
<name>J9DMA2_EDHAE</name>
<dbReference type="STRING" id="1003232.J9DMA2"/>
<dbReference type="InParanoid" id="J9DMA2"/>
<dbReference type="HOGENOM" id="CLU_003041_1_0_1"/>
<dbReference type="InterPro" id="IPR027417">
    <property type="entry name" value="P-loop_NTPase"/>
</dbReference>
<dbReference type="GO" id="GO:0000781">
    <property type="term" value="C:chromosome, telomeric region"/>
    <property type="evidence" value="ECO:0007669"/>
    <property type="project" value="EnsemblFungi"/>
</dbReference>
<keyword evidence="5" id="KW-0067">ATP-binding</keyword>
<dbReference type="Gene3D" id="3.40.50.300">
    <property type="entry name" value="P-loop containing nucleotide triphosphate hydrolases"/>
    <property type="match status" value="2"/>
</dbReference>
<dbReference type="PANTHER" id="PTHR47958">
    <property type="entry name" value="ATP-DEPENDENT RNA HELICASE DBP3"/>
    <property type="match status" value="1"/>
</dbReference>
<dbReference type="GO" id="GO:0000346">
    <property type="term" value="C:transcription export complex"/>
    <property type="evidence" value="ECO:0007669"/>
    <property type="project" value="EnsemblFungi"/>
</dbReference>
<keyword evidence="4" id="KW-0347">Helicase</keyword>
<dbReference type="InterPro" id="IPR001650">
    <property type="entry name" value="Helicase_C-like"/>
</dbReference>
<accession>J9DMA2</accession>
<dbReference type="GO" id="GO:0006283">
    <property type="term" value="P:transcription-coupled nucleotide-excision repair"/>
    <property type="evidence" value="ECO:0007669"/>
    <property type="project" value="EnsemblFungi"/>
</dbReference>
<comment type="caution">
    <text evidence="8">The sequence shown here is derived from an EMBL/GenBank/DDBJ whole genome shotgun (WGS) entry which is preliminary data.</text>
</comment>
<sequence length="450" mass="51456">MAKTDDLLEYHDRQITTSSSSKTTHYFKDFLLRDELNESIKDIQFEHPSDVQQQCIPKAILGCDILAQAKSGTGKTAVFVLSVLQQIKDSQLSCVCLVHTKELAQQVCNEFKRFVRHFKFDVKVEEFYGGVSVENDLVRLGKSEKADTFNPGYANRFKVHSAERSDHGFGSRINDSRTGIMINESNEPTIFIGTPGRTLDLLKRNAVDFSRVKHFVMDEVDELLVDLSMRKTVQDIFFHTPVQKQTMLFTATLNDEIKETCLLFLKDPHVVIIDEEKKLTLHGLQQFFVTTQYAEGLNETTPKFKVLENIIDNTEFNQMVIFVRDKHRAKILAKLLRINAFPAIEIHSGMDVKTRLESFLRFKNLKERILIATNLMARGIDVQDVNVVVNFDMPECAETYLHRVGRAGRFETKGIAISLLESPADKTILNDVQARFEVSIKEMALKDEKK</sequence>
<keyword evidence="9" id="KW-1185">Reference proteome</keyword>
<dbReference type="Pfam" id="PF00270">
    <property type="entry name" value="DEAD"/>
    <property type="match status" value="2"/>
</dbReference>
<dbReference type="GO" id="GO:0016787">
    <property type="term" value="F:hydrolase activity"/>
    <property type="evidence" value="ECO:0007669"/>
    <property type="project" value="UniProtKB-KW"/>
</dbReference>
<dbReference type="PROSITE" id="PS51194">
    <property type="entry name" value="HELICASE_CTER"/>
    <property type="match status" value="1"/>
</dbReference>
<dbReference type="PROSITE" id="PS51192">
    <property type="entry name" value="HELICASE_ATP_BIND_1"/>
    <property type="match status" value="1"/>
</dbReference>
<dbReference type="SMART" id="SM00487">
    <property type="entry name" value="DEXDc"/>
    <property type="match status" value="1"/>
</dbReference>
<evidence type="ECO:0000313" key="9">
    <source>
        <dbReference type="Proteomes" id="UP000003163"/>
    </source>
</evidence>